<sequence>MLFKYKQSNKKCQIEKRVGIGTAPTDPDFLIQNIKKSKCKLMHPIPFSEGPVNGETTTKPWEKRIDVSKSFPFAQRCLPYQTKGKIFDIHTSF</sequence>
<reference evidence="1 2" key="1">
    <citation type="journal article" date="2015" name="Nature">
        <title>rRNA introns, odd ribosomes, and small enigmatic genomes across a large radiation of phyla.</title>
        <authorList>
            <person name="Brown C.T."/>
            <person name="Hug L.A."/>
            <person name="Thomas B.C."/>
            <person name="Sharon I."/>
            <person name="Castelle C.J."/>
            <person name="Singh A."/>
            <person name="Wilkins M.J."/>
            <person name="Williams K.H."/>
            <person name="Banfield J.F."/>
        </authorList>
    </citation>
    <scope>NUCLEOTIDE SEQUENCE [LARGE SCALE GENOMIC DNA]</scope>
</reference>
<protein>
    <submittedName>
        <fullName evidence="1">Uncharacterized protein</fullName>
    </submittedName>
</protein>
<dbReference type="Proteomes" id="UP000034799">
    <property type="component" value="Unassembled WGS sequence"/>
</dbReference>
<evidence type="ECO:0000313" key="2">
    <source>
        <dbReference type="Proteomes" id="UP000034799"/>
    </source>
</evidence>
<proteinExistence type="predicted"/>
<dbReference type="AlphaFoldDB" id="A0A0G0N0Q2"/>
<comment type="caution">
    <text evidence="1">The sequence shown here is derived from an EMBL/GenBank/DDBJ whole genome shotgun (WGS) entry which is preliminary data.</text>
</comment>
<evidence type="ECO:0000313" key="1">
    <source>
        <dbReference type="EMBL" id="KKR06421.1"/>
    </source>
</evidence>
<dbReference type="EMBL" id="LBWK01000001">
    <property type="protein sequence ID" value="KKR06421.1"/>
    <property type="molecule type" value="Genomic_DNA"/>
</dbReference>
<accession>A0A0G0N0Q2</accession>
<organism evidence="1 2">
    <name type="scientific">candidate division WS6 bacterium GW2011_GWF2_39_15</name>
    <dbReference type="NCBI Taxonomy" id="1619100"/>
    <lineage>
        <taxon>Bacteria</taxon>
        <taxon>Candidatus Dojkabacteria</taxon>
    </lineage>
</organism>
<name>A0A0G0N0Q2_9BACT</name>
<gene>
    <name evidence="1" type="ORF">UT34_C0001G0461</name>
</gene>
<dbReference type="STRING" id="1619100.UT34_C0001G0461"/>